<accession>A0A5D9C386</accession>
<comment type="caution">
    <text evidence="2">The sequence shown here is derived from an EMBL/GenBank/DDBJ whole genome shotgun (WGS) entry which is preliminary data.</text>
</comment>
<evidence type="ECO:0000256" key="1">
    <source>
        <dbReference type="SAM" id="MobiDB-lite"/>
    </source>
</evidence>
<gene>
    <name evidence="2" type="ORF">FYJ91_13580</name>
</gene>
<dbReference type="RefSeq" id="WP_149522803.1">
    <property type="nucleotide sequence ID" value="NZ_VTOU01000003.1"/>
</dbReference>
<reference evidence="2 3" key="1">
    <citation type="submission" date="2019-08" db="EMBL/GenBank/DDBJ databases">
        <authorList>
            <person name="Wang G."/>
            <person name="Xu Z."/>
        </authorList>
    </citation>
    <scope>NUCLEOTIDE SEQUENCE [LARGE SCALE GENOMIC DNA]</scope>
    <source>
        <strain evidence="2 3">ZX</strain>
    </source>
</reference>
<proteinExistence type="predicted"/>
<evidence type="ECO:0000313" key="3">
    <source>
        <dbReference type="Proteomes" id="UP000322077"/>
    </source>
</evidence>
<protein>
    <submittedName>
        <fullName evidence="2">Uncharacterized protein</fullName>
    </submittedName>
</protein>
<evidence type="ECO:0000313" key="2">
    <source>
        <dbReference type="EMBL" id="TZG25996.1"/>
    </source>
</evidence>
<keyword evidence="3" id="KW-1185">Reference proteome</keyword>
<organism evidence="2 3">
    <name type="scientific">Sphingomonas montanisoli</name>
    <dbReference type="NCBI Taxonomy" id="2606412"/>
    <lineage>
        <taxon>Bacteria</taxon>
        <taxon>Pseudomonadati</taxon>
        <taxon>Pseudomonadota</taxon>
        <taxon>Alphaproteobacteria</taxon>
        <taxon>Sphingomonadales</taxon>
        <taxon>Sphingomonadaceae</taxon>
        <taxon>Sphingomonas</taxon>
    </lineage>
</organism>
<feature type="region of interest" description="Disordered" evidence="1">
    <location>
        <begin position="131"/>
        <end position="162"/>
    </location>
</feature>
<dbReference type="EMBL" id="VTOU01000003">
    <property type="protein sequence ID" value="TZG25996.1"/>
    <property type="molecule type" value="Genomic_DNA"/>
</dbReference>
<name>A0A5D9C386_9SPHN</name>
<dbReference type="Proteomes" id="UP000322077">
    <property type="component" value="Unassembled WGS sequence"/>
</dbReference>
<sequence length="162" mass="16342">MAAEGSNGSAFDGAKDAFSSTFSGFADTANEKAKEFTVQGKDRTTEALDNVATLISDAANAVDEKLGAQYAGYVRQAAEAVTGFSDNLKGKDAEQLFEDAKGMIRSSPAIAIAAAAAIGFAVARVVKAGFPETGGEGVGGSPVAEPTAFDPPASESEAKPKG</sequence>
<dbReference type="AlphaFoldDB" id="A0A5D9C386"/>